<dbReference type="HOGENOM" id="CLU_709501_0_0_7"/>
<reference evidence="1 2" key="1">
    <citation type="submission" date="2006-10" db="EMBL/GenBank/DDBJ databases">
        <title>Complete sequence of chromosome of Pelobacter propionicus DSM 2379.</title>
        <authorList>
            <consortium name="US DOE Joint Genome Institute"/>
            <person name="Copeland A."/>
            <person name="Lucas S."/>
            <person name="Lapidus A."/>
            <person name="Barry K."/>
            <person name="Detter J.C."/>
            <person name="Glavina del Rio T."/>
            <person name="Hammon N."/>
            <person name="Israni S."/>
            <person name="Dalin E."/>
            <person name="Tice H."/>
            <person name="Pitluck S."/>
            <person name="Saunders E."/>
            <person name="Brettin T."/>
            <person name="Bruce D."/>
            <person name="Han C."/>
            <person name="Tapia R."/>
            <person name="Schmutz J."/>
            <person name="Larimer F."/>
            <person name="Land M."/>
            <person name="Hauser L."/>
            <person name="Kyrpides N."/>
            <person name="Kim E."/>
            <person name="Lovley D."/>
            <person name="Richardson P."/>
        </authorList>
    </citation>
    <scope>NUCLEOTIDE SEQUENCE [LARGE SCALE GENOMIC DNA]</scope>
    <source>
        <strain evidence="2">DSM 2379 / NBRC 103807 / OttBd1</strain>
    </source>
</reference>
<dbReference type="KEGG" id="ppd:Ppro_2955"/>
<evidence type="ECO:0000313" key="1">
    <source>
        <dbReference type="EMBL" id="ABL00553.1"/>
    </source>
</evidence>
<dbReference type="OrthoDB" id="9793997at2"/>
<dbReference type="STRING" id="338966.Ppro_2955"/>
<protein>
    <submittedName>
        <fullName evidence="1">Uncharacterized protein</fullName>
    </submittedName>
</protein>
<dbReference type="GO" id="GO:0006310">
    <property type="term" value="P:DNA recombination"/>
    <property type="evidence" value="ECO:0007669"/>
    <property type="project" value="InterPro"/>
</dbReference>
<gene>
    <name evidence="1" type="ordered locus">Ppro_2955</name>
</gene>
<keyword evidence="2" id="KW-1185">Reference proteome</keyword>
<accession>A1AT82</accession>
<dbReference type="EMBL" id="CP000482">
    <property type="protein sequence ID" value="ABL00553.1"/>
    <property type="molecule type" value="Genomic_DNA"/>
</dbReference>
<proteinExistence type="predicted"/>
<dbReference type="Proteomes" id="UP000006732">
    <property type="component" value="Chromosome"/>
</dbReference>
<name>A1AT82_PELPD</name>
<dbReference type="eggNOG" id="COG2974">
    <property type="taxonomic scope" value="Bacteria"/>
</dbReference>
<evidence type="ECO:0000313" key="2">
    <source>
        <dbReference type="Proteomes" id="UP000006732"/>
    </source>
</evidence>
<dbReference type="RefSeq" id="WP_011736788.1">
    <property type="nucleotide sequence ID" value="NC_008609.1"/>
</dbReference>
<dbReference type="AlphaFoldDB" id="A1AT82"/>
<sequence>MGVYANTVSITQFTISGDIPQKDQFDWFSGKLAGRAFQSIENSSDELSEGWTQVDHPDDSGFQLPSAFWRDNYLVFSLRRDQRRIPAAVLKSHTAREEGAFLAQHPNLRRTPKDKRTEIKEQVQLRLMTRCLPVPATVDVVWDLKRGVLTLFSLGSKVVERFEDIFRKSFEGLHPLAIHPFARASMLLEGELLEKLEKANQANSDSAVALIRDNQWLGWDFLLWLLQRGLNGEGDFRISRPGHFSTGEGFTAWIDDRILLQGGGEEGGIQKVSVSGSQDSYLEAISAIKGGKKITSATICMEKDENLWKLTLKGETFGFASFKCPQVRIERDSTVEEMSEREAAFFERMFLLEQGIQLFDSLFVTFLEERLTDAWNGRIVAIQEWLEGK</sequence>
<dbReference type="Pfam" id="PF04381">
    <property type="entry name" value="RdgC"/>
    <property type="match status" value="1"/>
</dbReference>
<dbReference type="InterPro" id="IPR007476">
    <property type="entry name" value="RdgC"/>
</dbReference>
<organism evidence="1 2">
    <name type="scientific">Pelobacter propionicus (strain DSM 2379 / NBRC 103807 / OttBd1)</name>
    <dbReference type="NCBI Taxonomy" id="338966"/>
    <lineage>
        <taxon>Bacteria</taxon>
        <taxon>Pseudomonadati</taxon>
        <taxon>Thermodesulfobacteriota</taxon>
        <taxon>Desulfuromonadia</taxon>
        <taxon>Desulfuromonadales</taxon>
        <taxon>Desulfuromonadaceae</taxon>
        <taxon>Pelobacter</taxon>
    </lineage>
</organism>